<dbReference type="Pfam" id="PF00534">
    <property type="entry name" value="Glycos_transf_1"/>
    <property type="match status" value="1"/>
</dbReference>
<dbReference type="PANTHER" id="PTHR12526:SF638">
    <property type="entry name" value="SPORE COAT PROTEIN SA"/>
    <property type="match status" value="1"/>
</dbReference>
<evidence type="ECO:0000259" key="2">
    <source>
        <dbReference type="Pfam" id="PF13439"/>
    </source>
</evidence>
<proteinExistence type="predicted"/>
<dbReference type="EMBL" id="CP011367">
    <property type="protein sequence ID" value="AKJ96069.1"/>
    <property type="molecule type" value="Genomic_DNA"/>
</dbReference>
<name>A0A0G3G6R1_9GAMM</name>
<keyword evidence="3" id="KW-0808">Transferase</keyword>
<accession>A0A0G3G6R1</accession>
<dbReference type="Pfam" id="PF13439">
    <property type="entry name" value="Glyco_transf_4"/>
    <property type="match status" value="1"/>
</dbReference>
<dbReference type="AlphaFoldDB" id="A0A0G3G6R1"/>
<reference evidence="3 4" key="1">
    <citation type="submission" date="2015-04" db="EMBL/GenBank/DDBJ databases">
        <title>Complete Sequence for the Genome of the Thioalkalivibrio versutus D301.</title>
        <authorList>
            <person name="Mu T."/>
            <person name="Zhou J."/>
            <person name="Xu X."/>
        </authorList>
    </citation>
    <scope>NUCLEOTIDE SEQUENCE [LARGE SCALE GENOMIC DNA]</scope>
    <source>
        <strain evidence="3 4">D301</strain>
    </source>
</reference>
<dbReference type="CDD" id="cd03819">
    <property type="entry name" value="GT4_WavL-like"/>
    <property type="match status" value="1"/>
</dbReference>
<dbReference type="SUPFAM" id="SSF53756">
    <property type="entry name" value="UDP-Glycosyltransferase/glycogen phosphorylase"/>
    <property type="match status" value="1"/>
</dbReference>
<gene>
    <name evidence="3" type="ORF">TVD_12215</name>
</gene>
<protein>
    <submittedName>
        <fullName evidence="3">Glycosyl transferase</fullName>
    </submittedName>
</protein>
<evidence type="ECO:0000313" key="3">
    <source>
        <dbReference type="EMBL" id="AKJ96069.1"/>
    </source>
</evidence>
<feature type="domain" description="Glycosyl transferase family 1" evidence="1">
    <location>
        <begin position="192"/>
        <end position="341"/>
    </location>
</feature>
<dbReference type="InterPro" id="IPR028098">
    <property type="entry name" value="Glyco_trans_4-like_N"/>
</dbReference>
<dbReference type="OrthoDB" id="8523124at2"/>
<dbReference type="RefSeq" id="WP_018175620.1">
    <property type="nucleotide sequence ID" value="NZ_CP011367.1"/>
</dbReference>
<evidence type="ECO:0000259" key="1">
    <source>
        <dbReference type="Pfam" id="PF00534"/>
    </source>
</evidence>
<dbReference type="PANTHER" id="PTHR12526">
    <property type="entry name" value="GLYCOSYLTRANSFERASE"/>
    <property type="match status" value="1"/>
</dbReference>
<dbReference type="GO" id="GO:0016757">
    <property type="term" value="F:glycosyltransferase activity"/>
    <property type="evidence" value="ECO:0007669"/>
    <property type="project" value="InterPro"/>
</dbReference>
<feature type="domain" description="Glycosyltransferase subfamily 4-like N-terminal" evidence="2">
    <location>
        <begin position="14"/>
        <end position="167"/>
    </location>
</feature>
<dbReference type="InterPro" id="IPR001296">
    <property type="entry name" value="Glyco_trans_1"/>
</dbReference>
<keyword evidence="4" id="KW-1185">Reference proteome</keyword>
<dbReference type="Proteomes" id="UP000064201">
    <property type="component" value="Chromosome"/>
</dbReference>
<organism evidence="3 4">
    <name type="scientific">Thioalkalivibrio versutus</name>
    <dbReference type="NCBI Taxonomy" id="106634"/>
    <lineage>
        <taxon>Bacteria</taxon>
        <taxon>Pseudomonadati</taxon>
        <taxon>Pseudomonadota</taxon>
        <taxon>Gammaproteobacteria</taxon>
        <taxon>Chromatiales</taxon>
        <taxon>Ectothiorhodospiraceae</taxon>
        <taxon>Thioalkalivibrio</taxon>
    </lineage>
</organism>
<dbReference type="PATRIC" id="fig|106634.4.peg.2490"/>
<dbReference type="STRING" id="106634.TVD_12215"/>
<dbReference type="KEGG" id="tvr:TVD_12215"/>
<dbReference type="GO" id="GO:1901135">
    <property type="term" value="P:carbohydrate derivative metabolic process"/>
    <property type="evidence" value="ECO:0007669"/>
    <property type="project" value="UniProtKB-ARBA"/>
</dbReference>
<evidence type="ECO:0000313" key="4">
    <source>
        <dbReference type="Proteomes" id="UP000064201"/>
    </source>
</evidence>
<sequence length="368" mass="41257">MATILQVLPALESGGVERGTLEMARAIQDAGERSLVMSGGGSMAPSLEAEGSQHFTWPVGKKSLRSLRLVRPLRNFIREQEVDLVHVRSRVPAWIVWRALQGMPRTERPALVTTFHGFYSPGRYSSIMTRGDRVIAVSTSISAYIQKHFPACPTERIRVIHRGVDPSEFPYGHKPGDDWIEGFFQTLPAHARDRALITLPGRITRWKGQLDFVKVMDSLIKRNLHVHGLVVGGTERRRQRYEAEVRQEIQERGLESHISWLGQRSDLREIMAMSFAVLSLSREPEAFGRVSLEALSLGRPVIAYDHGGVGEQMAALFGEGTIPPCRPELAADRISDWLKGSAPRPAHLRGFTLDEMQGQTLDVYRELL</sequence>
<dbReference type="Gene3D" id="3.40.50.2000">
    <property type="entry name" value="Glycogen Phosphorylase B"/>
    <property type="match status" value="2"/>
</dbReference>